<sequence length="283" mass="31818">MASSFSFLSTTCYGDADPLQQVFYDLVVTEELLTQANENNKIISSSDYIYSVDQSIQLFTHHYNALNENYQTDLKEVVQNMISSGLVKTSINNTIVPAYTVDTILEVLLKSLVYNEERMEELIEKINEFIIKYQPSISNLEVCLSQPSDSIAETHLSPPVDPGQSVTNLVNHFNRLILNRQLINNEDFVENLLMAFVGSERVFELDSLGLMFFNLDLVAAGLYSCQTGTLPPTGLVRNFSTPEEFKSLVVNLVSGANQLFFRQMCTHLQMGLLPIGKNVLNNH</sequence>
<reference evidence="1 2" key="2">
    <citation type="journal article" date="2011" name="Mol. Biol. Evol.">
        <title>Unity in variety--the pan-genome of the Chlamydiae.</title>
        <authorList>
            <person name="Collingro A."/>
            <person name="Tischler P."/>
            <person name="Weinmaier T."/>
            <person name="Penz T."/>
            <person name="Heinz E."/>
            <person name="Brunham R.C."/>
            <person name="Read T.D."/>
            <person name="Bavoil P.M."/>
            <person name="Sachse K."/>
            <person name="Kahane S."/>
            <person name="Friedman M.G."/>
            <person name="Rattei T."/>
            <person name="Myers G.S."/>
            <person name="Horn M."/>
        </authorList>
    </citation>
    <scope>NUCLEOTIDE SEQUENCE [LARGE SCALE GENOMIC DNA]</scope>
    <source>
        <strain evidence="2">ATCC VR-1471 / Z</strain>
    </source>
</reference>
<dbReference type="RefSeq" id="WP_013943086.1">
    <property type="nucleotide sequence ID" value="NC_015713.1"/>
</dbReference>
<dbReference type="AlphaFoldDB" id="F8L799"/>
<dbReference type="EMBL" id="FR872582">
    <property type="protein sequence ID" value="CCB88619.1"/>
    <property type="molecule type" value="Genomic_DNA"/>
</dbReference>
<keyword evidence="2" id="KW-1185">Reference proteome</keyword>
<gene>
    <name evidence="1" type="ordered locus">SNE_A07420</name>
</gene>
<organism evidence="1 2">
    <name type="scientific">Simkania negevensis (strain ATCC VR-1471 / DSM 27360 / Z)</name>
    <dbReference type="NCBI Taxonomy" id="331113"/>
    <lineage>
        <taxon>Bacteria</taxon>
        <taxon>Pseudomonadati</taxon>
        <taxon>Chlamydiota</taxon>
        <taxon>Chlamydiia</taxon>
        <taxon>Parachlamydiales</taxon>
        <taxon>Simkaniaceae</taxon>
        <taxon>Simkania</taxon>
    </lineage>
</organism>
<name>F8L799_SIMNZ</name>
<evidence type="ECO:0000313" key="2">
    <source>
        <dbReference type="Proteomes" id="UP000000496"/>
    </source>
</evidence>
<proteinExistence type="predicted"/>
<reference key="1">
    <citation type="journal article" date="2011" name="Mol. Biol. Evol.">
        <title>Unity in variety -- the pan-genome of the Chlamydiae.</title>
        <authorList>
            <person name="Collingro A."/>
            <person name="Tischler P."/>
            <person name="Weinmaier T."/>
            <person name="Penz T."/>
            <person name="Heinz E."/>
            <person name="Brunham R.C."/>
            <person name="Read T.D."/>
            <person name="Bavoil P.M."/>
            <person name="Sachse K."/>
            <person name="Kahane S."/>
            <person name="Friedman M.G."/>
            <person name="Rattei T."/>
            <person name="Myers G.S.A."/>
            <person name="Horn M."/>
        </authorList>
    </citation>
    <scope>NUCLEOTIDE SEQUENCE</scope>
    <source>
        <strain>Z</strain>
    </source>
</reference>
<protein>
    <submittedName>
        <fullName evidence="1">Uncharacterized protein</fullName>
    </submittedName>
</protein>
<dbReference type="HOGENOM" id="CLU_093171_0_0_0"/>
<dbReference type="KEGG" id="sng:SNE_A07420"/>
<dbReference type="STRING" id="331113.SNE_A07420"/>
<evidence type="ECO:0000313" key="1">
    <source>
        <dbReference type="EMBL" id="CCB88619.1"/>
    </source>
</evidence>
<dbReference type="Proteomes" id="UP000000496">
    <property type="component" value="Chromosome gsn.131"/>
</dbReference>
<accession>F8L799</accession>